<keyword evidence="1" id="KW-1133">Transmembrane helix</keyword>
<evidence type="ECO:0000313" key="2">
    <source>
        <dbReference type="EMBL" id="PKF70271.1"/>
    </source>
</evidence>
<feature type="transmembrane region" description="Helical" evidence="1">
    <location>
        <begin position="93"/>
        <end position="114"/>
    </location>
</feature>
<protein>
    <submittedName>
        <fullName evidence="2">Uncharacterized protein</fullName>
    </submittedName>
</protein>
<evidence type="ECO:0000313" key="3">
    <source>
        <dbReference type="Proteomes" id="UP000242861"/>
    </source>
</evidence>
<dbReference type="EMBL" id="PIYS01000027">
    <property type="protein sequence ID" value="PKF70271.1"/>
    <property type="molecule type" value="Genomic_DNA"/>
</dbReference>
<keyword evidence="1" id="KW-0812">Transmembrane</keyword>
<accession>A0A2I0CMC3</accession>
<organism evidence="2 3">
    <name type="scientific">Pseudomonas fluvialis</name>
    <dbReference type="NCBI Taxonomy" id="1793966"/>
    <lineage>
        <taxon>Bacteria</taxon>
        <taxon>Pseudomonadati</taxon>
        <taxon>Pseudomonadota</taxon>
        <taxon>Gammaproteobacteria</taxon>
        <taxon>Pseudomonadales</taxon>
        <taxon>Pseudomonadaceae</taxon>
        <taxon>Pseudomonas</taxon>
    </lineage>
</organism>
<evidence type="ECO:0000256" key="1">
    <source>
        <dbReference type="SAM" id="Phobius"/>
    </source>
</evidence>
<proteinExistence type="predicted"/>
<feature type="transmembrane region" description="Helical" evidence="1">
    <location>
        <begin position="134"/>
        <end position="155"/>
    </location>
</feature>
<sequence>MLNRLCSLALLLLLGLVSAGQWHLLETLHAEPLRFANPGQLSPLHQFTLVSHGQLLATGNLLLALALLASWAHQLYRPARRRWLGYLNSLHALYQLFLAVIVGTSVNTILQAVAGQPQAPFSAELWLSLYGIPGLLAALLFLFGPGLLQLGLGLLQQQRAPA</sequence>
<dbReference type="Proteomes" id="UP000242861">
    <property type="component" value="Unassembled WGS sequence"/>
</dbReference>
<dbReference type="RefSeq" id="WP_101194020.1">
    <property type="nucleotide sequence ID" value="NZ_PIYS01000027.1"/>
</dbReference>
<feature type="transmembrane region" description="Helical" evidence="1">
    <location>
        <begin position="53"/>
        <end position="72"/>
    </location>
</feature>
<reference evidence="3" key="1">
    <citation type="submission" date="2017-12" db="EMBL/GenBank/DDBJ databases">
        <authorList>
            <person name="Yu X.-Y."/>
        </authorList>
    </citation>
    <scope>NUCLEOTIDE SEQUENCE [LARGE SCALE GENOMIC DNA]</scope>
    <source>
        <strain evidence="3">ZYSR67-Z</strain>
    </source>
</reference>
<keyword evidence="1" id="KW-0472">Membrane</keyword>
<gene>
    <name evidence="2" type="ORF">CW360_13280</name>
</gene>
<comment type="caution">
    <text evidence="2">The sequence shown here is derived from an EMBL/GenBank/DDBJ whole genome shotgun (WGS) entry which is preliminary data.</text>
</comment>
<dbReference type="AlphaFoldDB" id="A0A2I0CMC3"/>
<name>A0A2I0CMC3_9PSED</name>